<feature type="region of interest" description="Disordered" evidence="6">
    <location>
        <begin position="423"/>
        <end position="467"/>
    </location>
</feature>
<dbReference type="InterPro" id="IPR050532">
    <property type="entry name" value="Globin-like_OT"/>
</dbReference>
<keyword evidence="5" id="KW-0408">Iron</keyword>
<evidence type="ECO:0000256" key="6">
    <source>
        <dbReference type="SAM" id="MobiDB-lite"/>
    </source>
</evidence>
<dbReference type="AlphaFoldDB" id="A0AAJ7BVA6"/>
<dbReference type="RefSeq" id="XP_015595236.2">
    <property type="nucleotide sequence ID" value="XM_015739750.2"/>
</dbReference>
<evidence type="ECO:0000256" key="2">
    <source>
        <dbReference type="ARBA" id="ARBA00022617"/>
    </source>
</evidence>
<dbReference type="Gene3D" id="1.10.490.10">
    <property type="entry name" value="Globins"/>
    <property type="match status" value="1"/>
</dbReference>
<evidence type="ECO:0000313" key="8">
    <source>
        <dbReference type="RefSeq" id="XP_015595236.2"/>
    </source>
</evidence>
<dbReference type="GO" id="GO:0046872">
    <property type="term" value="F:metal ion binding"/>
    <property type="evidence" value="ECO:0007669"/>
    <property type="project" value="UniProtKB-KW"/>
</dbReference>
<reference evidence="8" key="1">
    <citation type="submission" date="2025-08" db="UniProtKB">
        <authorList>
            <consortium name="RefSeq"/>
        </authorList>
    </citation>
    <scope>IDENTIFICATION</scope>
</reference>
<dbReference type="PANTHER" id="PTHR46458:SF1">
    <property type="entry name" value="GEO09476P1"/>
    <property type="match status" value="1"/>
</dbReference>
<name>A0AAJ7BVA6_CEPCN</name>
<evidence type="ECO:0000256" key="5">
    <source>
        <dbReference type="ARBA" id="ARBA00023004"/>
    </source>
</evidence>
<protein>
    <submittedName>
        <fullName evidence="8">Uncharacterized protein LOC107267726 isoform X1</fullName>
    </submittedName>
</protein>
<sequence length="467" mass="53902">MGNKLIIISSQNHRSVNYYKLTSDEQALLRKVWCGVENNPQFHGSSFFLEFCKLHPQYTKYFTTMPQIPINFDGRNVAKFTVIMETIGYLILDYHSKPKQLDQLVGYVAMVHKDMGLRRQDMLNFGSYLIQYLCKAFPLSMNDACLDVFSKYFNSILMEMALKMEEFLKDDRLNASDDEKGDNKTIDNAHPKENVKGAVSMFSAAMATTSENPDILDAGKKGNERETIRTSRKRGPTLRMLCGHWSTCRNNLVYGQSLHYWKDRKKEWDNRLKQWNFLSTSNYTNPKIQISTSEDEETSAYKSKTEDETASEVADMRISPPKIWQLTVAESQDTQEAKDELKELLMEQKIEQTESINVSHIISSKSIRNSDIIKLSSVPEDVNEILEESSTPRERRRARSYLGNNIRYRNTPPSLEFHNVKKNISVKSQKPEDPQQNEKVMDSPSTAQVSVQSARQRRRESREPSLP</sequence>
<keyword evidence="7" id="KW-1185">Reference proteome</keyword>
<evidence type="ECO:0000256" key="4">
    <source>
        <dbReference type="ARBA" id="ARBA00022723"/>
    </source>
</evidence>
<dbReference type="GeneID" id="107267726"/>
<keyword evidence="3" id="KW-0561">Oxygen transport</keyword>
<dbReference type="CDD" id="cd01040">
    <property type="entry name" value="Mb-like"/>
    <property type="match status" value="1"/>
</dbReference>
<accession>A0AAJ7BVA6</accession>
<dbReference type="InterPro" id="IPR009050">
    <property type="entry name" value="Globin-like_sf"/>
</dbReference>
<feature type="region of interest" description="Disordered" evidence="6">
    <location>
        <begin position="291"/>
        <end position="313"/>
    </location>
</feature>
<evidence type="ECO:0000313" key="7">
    <source>
        <dbReference type="Proteomes" id="UP000694920"/>
    </source>
</evidence>
<organism evidence="7 8">
    <name type="scientific">Cephus cinctus</name>
    <name type="common">Wheat stem sawfly</name>
    <dbReference type="NCBI Taxonomy" id="211228"/>
    <lineage>
        <taxon>Eukaryota</taxon>
        <taxon>Metazoa</taxon>
        <taxon>Ecdysozoa</taxon>
        <taxon>Arthropoda</taxon>
        <taxon>Hexapoda</taxon>
        <taxon>Insecta</taxon>
        <taxon>Pterygota</taxon>
        <taxon>Neoptera</taxon>
        <taxon>Endopterygota</taxon>
        <taxon>Hymenoptera</taxon>
        <taxon>Cephoidea</taxon>
        <taxon>Cephidae</taxon>
        <taxon>Cephus</taxon>
    </lineage>
</organism>
<keyword evidence="1" id="KW-0813">Transport</keyword>
<dbReference type="KEGG" id="ccin:107267726"/>
<dbReference type="SUPFAM" id="SSF46458">
    <property type="entry name" value="Globin-like"/>
    <property type="match status" value="1"/>
</dbReference>
<gene>
    <name evidence="8" type="primary">LOC107267726</name>
</gene>
<dbReference type="GO" id="GO:0020037">
    <property type="term" value="F:heme binding"/>
    <property type="evidence" value="ECO:0007669"/>
    <property type="project" value="InterPro"/>
</dbReference>
<evidence type="ECO:0000256" key="3">
    <source>
        <dbReference type="ARBA" id="ARBA00022621"/>
    </source>
</evidence>
<dbReference type="Proteomes" id="UP000694920">
    <property type="component" value="Unplaced"/>
</dbReference>
<dbReference type="InterPro" id="IPR044399">
    <property type="entry name" value="Mb-like_M"/>
</dbReference>
<dbReference type="InterPro" id="IPR012292">
    <property type="entry name" value="Globin/Proto"/>
</dbReference>
<proteinExistence type="predicted"/>
<dbReference type="GO" id="GO:0019825">
    <property type="term" value="F:oxygen binding"/>
    <property type="evidence" value="ECO:0007669"/>
    <property type="project" value="InterPro"/>
</dbReference>
<keyword evidence="2" id="KW-0349">Heme</keyword>
<dbReference type="GO" id="GO:0005344">
    <property type="term" value="F:oxygen carrier activity"/>
    <property type="evidence" value="ECO:0007669"/>
    <property type="project" value="UniProtKB-KW"/>
</dbReference>
<evidence type="ECO:0000256" key="1">
    <source>
        <dbReference type="ARBA" id="ARBA00022448"/>
    </source>
</evidence>
<dbReference type="PANTHER" id="PTHR46458">
    <property type="entry name" value="BLR2807 PROTEIN"/>
    <property type="match status" value="1"/>
</dbReference>
<keyword evidence="4" id="KW-0479">Metal-binding</keyword>